<proteinExistence type="inferred from homology"/>
<comment type="function">
    <text evidence="6">Bidirectionally degrades single-stranded DNA into large acid-insoluble oligonucleotides, which are then degraded further into small acid-soluble oligonucleotides.</text>
</comment>
<name>A0A090D1D5_9BACT</name>
<keyword evidence="3 6" id="KW-0540">Nuclease</keyword>
<protein>
    <recommendedName>
        <fullName evidence="6">Exodeoxyribonuclease 7 small subunit</fullName>
        <ecNumber evidence="6">3.1.11.6</ecNumber>
    </recommendedName>
    <alternativeName>
        <fullName evidence="6">Exodeoxyribonuclease VII small subunit</fullName>
        <shortName evidence="6">Exonuclease VII small subunit</shortName>
    </alternativeName>
</protein>
<reference evidence="8" key="2">
    <citation type="submission" date="2014-09" db="EMBL/GenBank/DDBJ databases">
        <title>Criblamydia sequanensis harbors a mega-plasmid encoding arsenite resistance.</title>
        <authorList>
            <person name="Bertelli C."/>
            <person name="Goesmann A."/>
            <person name="Greub G."/>
        </authorList>
    </citation>
    <scope>NUCLEOTIDE SEQUENCE [LARGE SCALE GENOMIC DNA]</scope>
    <source>
        <strain evidence="8">CRIB-18</strain>
    </source>
</reference>
<dbReference type="GO" id="GO:0006308">
    <property type="term" value="P:DNA catabolic process"/>
    <property type="evidence" value="ECO:0007669"/>
    <property type="project" value="UniProtKB-UniRule"/>
</dbReference>
<dbReference type="AlphaFoldDB" id="A0A090D1D5"/>
<keyword evidence="2 6" id="KW-0963">Cytoplasm</keyword>
<dbReference type="Pfam" id="PF02609">
    <property type="entry name" value="Exonuc_VII_S"/>
    <property type="match status" value="1"/>
</dbReference>
<reference evidence="8" key="1">
    <citation type="submission" date="2013-12" db="EMBL/GenBank/DDBJ databases">
        <authorList>
            <person name="Linke B."/>
        </authorList>
    </citation>
    <scope>NUCLEOTIDE SEQUENCE [LARGE SCALE GENOMIC DNA]</scope>
    <source>
        <strain evidence="8">CRIB-18</strain>
    </source>
</reference>
<dbReference type="Proteomes" id="UP000031552">
    <property type="component" value="Unassembled WGS sequence"/>
</dbReference>
<dbReference type="PANTHER" id="PTHR34137">
    <property type="entry name" value="EXODEOXYRIBONUCLEASE 7 SMALL SUBUNIT"/>
    <property type="match status" value="1"/>
</dbReference>
<dbReference type="GO" id="GO:0008855">
    <property type="term" value="F:exodeoxyribonuclease VII activity"/>
    <property type="evidence" value="ECO:0007669"/>
    <property type="project" value="UniProtKB-UniRule"/>
</dbReference>
<evidence type="ECO:0000313" key="9">
    <source>
        <dbReference type="Proteomes" id="UP000031552"/>
    </source>
</evidence>
<evidence type="ECO:0000256" key="5">
    <source>
        <dbReference type="ARBA" id="ARBA00022839"/>
    </source>
</evidence>
<accession>A0A090D1D5</accession>
<dbReference type="eggNOG" id="COG1722">
    <property type="taxonomic scope" value="Bacteria"/>
</dbReference>
<gene>
    <name evidence="6 8" type="primary">xseB</name>
    <name evidence="8" type="ORF">CSEC_2395</name>
</gene>
<keyword evidence="9" id="KW-1185">Reference proteome</keyword>
<evidence type="ECO:0000256" key="1">
    <source>
        <dbReference type="ARBA" id="ARBA00009998"/>
    </source>
</evidence>
<comment type="catalytic activity">
    <reaction evidence="6">
        <text>Exonucleolytic cleavage in either 5'- to 3'- or 3'- to 5'-direction to yield nucleoside 5'-phosphates.</text>
        <dbReference type="EC" id="3.1.11.6"/>
    </reaction>
</comment>
<organism evidence="8 9">
    <name type="scientific">Candidatus Criblamydia sequanensis CRIB-18</name>
    <dbReference type="NCBI Taxonomy" id="1437425"/>
    <lineage>
        <taxon>Bacteria</taxon>
        <taxon>Pseudomonadati</taxon>
        <taxon>Chlamydiota</taxon>
        <taxon>Chlamydiia</taxon>
        <taxon>Parachlamydiales</taxon>
        <taxon>Candidatus Criblamydiaceae</taxon>
        <taxon>Candidatus Criblamydia</taxon>
    </lineage>
</organism>
<comment type="subcellular location">
    <subcellularLocation>
        <location evidence="6">Cytoplasm</location>
    </subcellularLocation>
</comment>
<dbReference type="Gene3D" id="1.10.287.1040">
    <property type="entry name" value="Exonuclease VII, small subunit"/>
    <property type="match status" value="1"/>
</dbReference>
<dbReference type="NCBIfam" id="TIGR01280">
    <property type="entry name" value="xseB"/>
    <property type="match status" value="1"/>
</dbReference>
<dbReference type="EMBL" id="CCEJ010000014">
    <property type="protein sequence ID" value="CDR35201.1"/>
    <property type="molecule type" value="Genomic_DNA"/>
</dbReference>
<dbReference type="GO" id="GO:0009318">
    <property type="term" value="C:exodeoxyribonuclease VII complex"/>
    <property type="evidence" value="ECO:0007669"/>
    <property type="project" value="UniProtKB-UniRule"/>
</dbReference>
<dbReference type="HAMAP" id="MF_00337">
    <property type="entry name" value="Exonuc_7_S"/>
    <property type="match status" value="1"/>
</dbReference>
<dbReference type="NCBIfam" id="NF002140">
    <property type="entry name" value="PRK00977.1-4"/>
    <property type="match status" value="1"/>
</dbReference>
<comment type="similarity">
    <text evidence="1 6">Belongs to the XseB family.</text>
</comment>
<keyword evidence="4 6" id="KW-0378">Hydrolase</keyword>
<keyword evidence="5 6" id="KW-0269">Exonuclease</keyword>
<evidence type="ECO:0000256" key="6">
    <source>
        <dbReference type="HAMAP-Rule" id="MF_00337"/>
    </source>
</evidence>
<evidence type="ECO:0000313" key="8">
    <source>
        <dbReference type="EMBL" id="CDR35201.1"/>
    </source>
</evidence>
<dbReference type="GO" id="GO:0005829">
    <property type="term" value="C:cytosol"/>
    <property type="evidence" value="ECO:0007669"/>
    <property type="project" value="TreeGrafter"/>
</dbReference>
<dbReference type="EC" id="3.1.11.6" evidence="6"/>
<comment type="subunit">
    <text evidence="6">Heterooligomer composed of large and small subunits.</text>
</comment>
<dbReference type="InterPro" id="IPR037004">
    <property type="entry name" value="Exonuc_VII_ssu_sf"/>
</dbReference>
<evidence type="ECO:0000256" key="4">
    <source>
        <dbReference type="ARBA" id="ARBA00022801"/>
    </source>
</evidence>
<dbReference type="InterPro" id="IPR003761">
    <property type="entry name" value="Exonuc_VII_S"/>
</dbReference>
<sequence>MSQAKQTFESAFHRLEEILEIMNSDTVTLDDSLKLYEEADNLIRFCSKKLNDAETKVEMLMKNREGDLLIGQDKKPLTQDFPSGND</sequence>
<dbReference type="RefSeq" id="WP_041018750.1">
    <property type="nucleotide sequence ID" value="NZ_CCEJ010000014.1"/>
</dbReference>
<dbReference type="SUPFAM" id="SSF116842">
    <property type="entry name" value="XseB-like"/>
    <property type="match status" value="1"/>
</dbReference>
<dbReference type="OrthoDB" id="21553at2"/>
<evidence type="ECO:0000256" key="2">
    <source>
        <dbReference type="ARBA" id="ARBA00022490"/>
    </source>
</evidence>
<comment type="caution">
    <text evidence="8">The sequence shown here is derived from an EMBL/GenBank/DDBJ whole genome shotgun (WGS) entry which is preliminary data.</text>
</comment>
<keyword evidence="7" id="KW-0175">Coiled coil</keyword>
<evidence type="ECO:0000256" key="3">
    <source>
        <dbReference type="ARBA" id="ARBA00022722"/>
    </source>
</evidence>
<feature type="coiled-coil region" evidence="7">
    <location>
        <begin position="36"/>
        <end position="63"/>
    </location>
</feature>
<dbReference type="STRING" id="1437425.CSEC_2395"/>
<dbReference type="PANTHER" id="PTHR34137:SF1">
    <property type="entry name" value="EXODEOXYRIBONUCLEASE 7 SMALL SUBUNIT"/>
    <property type="match status" value="1"/>
</dbReference>
<evidence type="ECO:0000256" key="7">
    <source>
        <dbReference type="SAM" id="Coils"/>
    </source>
</evidence>